<keyword evidence="1" id="KW-0812">Transmembrane</keyword>
<feature type="transmembrane region" description="Helical" evidence="1">
    <location>
        <begin position="37"/>
        <end position="58"/>
    </location>
</feature>
<organism evidence="2 3">
    <name type="scientific">Sphaerotilus montanus</name>
    <dbReference type="NCBI Taxonomy" id="522889"/>
    <lineage>
        <taxon>Bacteria</taxon>
        <taxon>Pseudomonadati</taxon>
        <taxon>Pseudomonadota</taxon>
        <taxon>Betaproteobacteria</taxon>
        <taxon>Burkholderiales</taxon>
        <taxon>Sphaerotilaceae</taxon>
        <taxon>Sphaerotilus</taxon>
    </lineage>
</organism>
<reference evidence="2 3" key="1">
    <citation type="submission" date="2020-07" db="EMBL/GenBank/DDBJ databases">
        <title>Genomic Encyclopedia of Archaeal and Bacterial Type Strains, Phase II (KMG-II): from individual species to whole genera.</title>
        <authorList>
            <person name="Goeker M."/>
        </authorList>
    </citation>
    <scope>NUCLEOTIDE SEQUENCE [LARGE SCALE GENOMIC DNA]</scope>
    <source>
        <strain evidence="2 3">DSM 21226</strain>
    </source>
</reference>
<dbReference type="AlphaFoldDB" id="A0A7Y9U731"/>
<proteinExistence type="predicted"/>
<sequence length="191" mass="21925">MGIHDRDWYHDHHRNAAAKARRPSASRFRIRTSKSGWFPWLAWIALFVGAFLVTKLLLESKRDLPFPETGQVHWFIERTSETVAPLTIIAPSDGQVQYVVHLDDWESKAPVAMIPVRGRETAKIEMPFGRYRVTMTKGIGWRGPGKLFRLNTESKEATSPLEFYSVDRQIVGHTIRLETVAGNMDTRPARR</sequence>
<evidence type="ECO:0000313" key="2">
    <source>
        <dbReference type="EMBL" id="NYG34678.1"/>
    </source>
</evidence>
<keyword evidence="3" id="KW-1185">Reference proteome</keyword>
<comment type="caution">
    <text evidence="2">The sequence shown here is derived from an EMBL/GenBank/DDBJ whole genome shotgun (WGS) entry which is preliminary data.</text>
</comment>
<keyword evidence="1" id="KW-0472">Membrane</keyword>
<evidence type="ECO:0000313" key="3">
    <source>
        <dbReference type="Proteomes" id="UP000518288"/>
    </source>
</evidence>
<dbReference type="Proteomes" id="UP000518288">
    <property type="component" value="Unassembled WGS sequence"/>
</dbReference>
<dbReference type="EMBL" id="JACCFH010000001">
    <property type="protein sequence ID" value="NYG34678.1"/>
    <property type="molecule type" value="Genomic_DNA"/>
</dbReference>
<accession>A0A7Y9U731</accession>
<dbReference type="RefSeq" id="WP_179635288.1">
    <property type="nucleotide sequence ID" value="NZ_JACCFH010000001.1"/>
</dbReference>
<gene>
    <name evidence="2" type="ORF">BDD16_003664</name>
</gene>
<name>A0A7Y9U731_9BURK</name>
<protein>
    <submittedName>
        <fullName evidence="2">Uncharacterized protein</fullName>
    </submittedName>
</protein>
<keyword evidence="1" id="KW-1133">Transmembrane helix</keyword>
<evidence type="ECO:0000256" key="1">
    <source>
        <dbReference type="SAM" id="Phobius"/>
    </source>
</evidence>